<keyword evidence="2" id="KW-1185">Reference proteome</keyword>
<dbReference type="EMBL" id="WNTK01000002">
    <property type="protein sequence ID" value="KAG9490742.1"/>
    <property type="molecule type" value="Genomic_DNA"/>
</dbReference>
<evidence type="ECO:0000313" key="1">
    <source>
        <dbReference type="EMBL" id="KAG9490742.1"/>
    </source>
</evidence>
<organism evidence="1 2">
    <name type="scientific">Eleutherodactylus coqui</name>
    <name type="common">Puerto Rican coqui</name>
    <dbReference type="NCBI Taxonomy" id="57060"/>
    <lineage>
        <taxon>Eukaryota</taxon>
        <taxon>Metazoa</taxon>
        <taxon>Chordata</taxon>
        <taxon>Craniata</taxon>
        <taxon>Vertebrata</taxon>
        <taxon>Euteleostomi</taxon>
        <taxon>Amphibia</taxon>
        <taxon>Batrachia</taxon>
        <taxon>Anura</taxon>
        <taxon>Neobatrachia</taxon>
        <taxon>Hyloidea</taxon>
        <taxon>Eleutherodactylidae</taxon>
        <taxon>Eleutherodactylinae</taxon>
        <taxon>Eleutherodactylus</taxon>
        <taxon>Eleutherodactylus</taxon>
    </lineage>
</organism>
<accession>A0A8J6FMY9</accession>
<proteinExistence type="predicted"/>
<dbReference type="AlphaFoldDB" id="A0A8J6FMY9"/>
<sequence length="92" mass="11019">MVENHNPLRILQQVMLFGLCKVSETMSCNMIYTSTSTCWEESRQCIQHHKICKWQDRQTRWKAVPYVTGTTCRKILTQYRGFLWKMTNKLET</sequence>
<dbReference type="Proteomes" id="UP000770717">
    <property type="component" value="Unassembled WGS sequence"/>
</dbReference>
<comment type="caution">
    <text evidence="1">The sequence shown here is derived from an EMBL/GenBank/DDBJ whole genome shotgun (WGS) entry which is preliminary data.</text>
</comment>
<reference evidence="1" key="1">
    <citation type="thesis" date="2020" institute="ProQuest LLC" country="789 East Eisenhower Parkway, Ann Arbor, MI, USA">
        <title>Comparative Genomics and Chromosome Evolution.</title>
        <authorList>
            <person name="Mudd A.B."/>
        </authorList>
    </citation>
    <scope>NUCLEOTIDE SEQUENCE</scope>
    <source>
        <strain evidence="1">HN-11 Male</strain>
        <tissue evidence="1">Kidney and liver</tissue>
    </source>
</reference>
<name>A0A8J6FMY9_ELECQ</name>
<protein>
    <submittedName>
        <fullName evidence="1">Uncharacterized protein</fullName>
    </submittedName>
</protein>
<evidence type="ECO:0000313" key="2">
    <source>
        <dbReference type="Proteomes" id="UP000770717"/>
    </source>
</evidence>
<gene>
    <name evidence="1" type="ORF">GDO78_006199</name>
</gene>